<sequence>MNRNTLALALLVLASLGCQSLLTDPVNSAVRHARSGPGMPTYAAGENCFQHQACRTQLGQM</sequence>
<dbReference type="PROSITE" id="PS51257">
    <property type="entry name" value="PROKAR_LIPOPROTEIN"/>
    <property type="match status" value="1"/>
</dbReference>
<dbReference type="AlphaFoldDB" id="A0A239F678"/>
<dbReference type="RefSeq" id="WP_089398677.1">
    <property type="nucleotide sequence ID" value="NZ_FZOT01000003.1"/>
</dbReference>
<evidence type="ECO:0000313" key="3">
    <source>
        <dbReference type="Proteomes" id="UP000198284"/>
    </source>
</evidence>
<keyword evidence="1" id="KW-0732">Signal</keyword>
<evidence type="ECO:0000256" key="1">
    <source>
        <dbReference type="SAM" id="SignalP"/>
    </source>
</evidence>
<gene>
    <name evidence="2" type="ORF">SAMN06265795_103177</name>
</gene>
<feature type="signal peptide" evidence="1">
    <location>
        <begin position="1"/>
        <end position="23"/>
    </location>
</feature>
<accession>A0A239F678</accession>
<reference evidence="2 3" key="1">
    <citation type="submission" date="2017-06" db="EMBL/GenBank/DDBJ databases">
        <authorList>
            <person name="Kim H.J."/>
            <person name="Triplett B.A."/>
        </authorList>
    </citation>
    <scope>NUCLEOTIDE SEQUENCE [LARGE SCALE GENOMIC DNA]</scope>
    <source>
        <strain evidence="2 3">U15</strain>
    </source>
</reference>
<dbReference type="Proteomes" id="UP000198284">
    <property type="component" value="Unassembled WGS sequence"/>
</dbReference>
<evidence type="ECO:0008006" key="4">
    <source>
        <dbReference type="Google" id="ProtNLM"/>
    </source>
</evidence>
<evidence type="ECO:0000313" key="2">
    <source>
        <dbReference type="EMBL" id="SNS51803.1"/>
    </source>
</evidence>
<keyword evidence="3" id="KW-1185">Reference proteome</keyword>
<dbReference type="EMBL" id="FZOT01000003">
    <property type="protein sequence ID" value="SNS51803.1"/>
    <property type="molecule type" value="Genomic_DNA"/>
</dbReference>
<proteinExistence type="predicted"/>
<name>A0A239F678_9BURK</name>
<protein>
    <recommendedName>
        <fullName evidence="4">Lipoprotein</fullName>
    </recommendedName>
</protein>
<organism evidence="2 3">
    <name type="scientific">Noviherbaspirillum humi</name>
    <dbReference type="NCBI Taxonomy" id="1688639"/>
    <lineage>
        <taxon>Bacteria</taxon>
        <taxon>Pseudomonadati</taxon>
        <taxon>Pseudomonadota</taxon>
        <taxon>Betaproteobacteria</taxon>
        <taxon>Burkholderiales</taxon>
        <taxon>Oxalobacteraceae</taxon>
        <taxon>Noviherbaspirillum</taxon>
    </lineage>
</organism>
<feature type="chain" id="PRO_5012534384" description="Lipoprotein" evidence="1">
    <location>
        <begin position="24"/>
        <end position="61"/>
    </location>
</feature>